<organism evidence="2 3">
    <name type="scientific">Romboutsia maritimum</name>
    <dbReference type="NCBI Taxonomy" id="2020948"/>
    <lineage>
        <taxon>Bacteria</taxon>
        <taxon>Bacillati</taxon>
        <taxon>Bacillota</taxon>
        <taxon>Clostridia</taxon>
        <taxon>Peptostreptococcales</taxon>
        <taxon>Peptostreptococcaceae</taxon>
        <taxon>Romboutsia</taxon>
    </lineage>
</organism>
<dbReference type="RefSeq" id="WP_095406133.1">
    <property type="nucleotide sequence ID" value="NZ_NOJZ02000004.1"/>
</dbReference>
<dbReference type="EMBL" id="NOJZ02000004">
    <property type="protein sequence ID" value="RDY24264.1"/>
    <property type="molecule type" value="Genomic_DNA"/>
</dbReference>
<protein>
    <recommendedName>
        <fullName evidence="1">Protein DltD</fullName>
    </recommendedName>
</protein>
<dbReference type="GO" id="GO:0070395">
    <property type="term" value="P:lipoteichoic acid biosynthetic process"/>
    <property type="evidence" value="ECO:0007669"/>
    <property type="project" value="UniProtKB-UniRule"/>
</dbReference>
<comment type="caution">
    <text evidence="2">The sequence shown here is derived from an EMBL/GenBank/DDBJ whole genome shotgun (WGS) entry which is preliminary data.</text>
</comment>
<dbReference type="PIRSF" id="PIRSF021438">
    <property type="entry name" value="DltD"/>
    <property type="match status" value="1"/>
</dbReference>
<dbReference type="InterPro" id="IPR006998">
    <property type="entry name" value="DltD"/>
</dbReference>
<dbReference type="Proteomes" id="UP000243494">
    <property type="component" value="Unassembled WGS sequence"/>
</dbReference>
<evidence type="ECO:0000256" key="1">
    <source>
        <dbReference type="PIRNR" id="PIRNR021438"/>
    </source>
</evidence>
<sequence>MKNKKIMCIIAPLIIGGTFLFGLDKSIDYGIDNLLKKKDLVPIMNDSLSLVKDKGLKINDQFLKNGEIMMIGSSELSHGLKQHPTYYFNNNRSKDGTFIIGRAYTQSLQDSTIIGSVNPNIKDKKVVLLVSMQWFMDQDGVTKNHFQTRFSPVQFYSFLDNPKISKENKVKFINRVSELLTEAGEFKPELAYSKLYEPKTMLAKIEKALLSPYFKARQYLVGLKDRGILLKTLIKSPDKKGEKPYKPVDWNYEMENAIKDAKKRVGNNELKIDRMYFNKNFGKELYKLKDRDKDVNLMKSREFDDYQLTLDVCKELNIKPTIVMLPSMDKFYNLTGISKEERHEFYDKAGSMAKDKGYKVIDLRDKETEDYYLKDVMHLGTKGWVDVCEKLFKEFNE</sequence>
<dbReference type="OrthoDB" id="9808272at2"/>
<comment type="pathway">
    <text evidence="1">Cell wall biogenesis; lipoteichoic acid biosynthesis.</text>
</comment>
<dbReference type="GO" id="GO:0005886">
    <property type="term" value="C:plasma membrane"/>
    <property type="evidence" value="ECO:0007669"/>
    <property type="project" value="UniProtKB-UniRule"/>
</dbReference>
<dbReference type="Pfam" id="PF04914">
    <property type="entry name" value="DltD"/>
    <property type="match status" value="1"/>
</dbReference>
<dbReference type="InterPro" id="IPR023896">
    <property type="entry name" value="LTA_DltD"/>
</dbReference>
<dbReference type="AlphaFoldDB" id="A0A371IUW0"/>
<dbReference type="UniPathway" id="UPA00556"/>
<dbReference type="PANTHER" id="PTHR40039:SF1">
    <property type="entry name" value="PROTEIN DLTD"/>
    <property type="match status" value="1"/>
</dbReference>
<evidence type="ECO:0000313" key="2">
    <source>
        <dbReference type="EMBL" id="RDY24264.1"/>
    </source>
</evidence>
<proteinExistence type="inferred from homology"/>
<name>A0A371IUW0_9FIRM</name>
<comment type="similarity">
    <text evidence="1">Belongs to the DltD family.</text>
</comment>
<evidence type="ECO:0000313" key="3">
    <source>
        <dbReference type="Proteomes" id="UP000243494"/>
    </source>
</evidence>
<dbReference type="PANTHER" id="PTHR40039">
    <property type="entry name" value="PROTEIN DLTD"/>
    <property type="match status" value="1"/>
</dbReference>
<reference evidence="2 3" key="1">
    <citation type="journal article" date="2017" name="Genome Announc.">
        <title>Draft Genome Sequence of Romboutsia maritimum sp. nov. Strain CCRI-22766(T), Isolated from Coastal Estuarine Mud.</title>
        <authorList>
            <person name="Maheux A.F."/>
            <person name="Boudreau D.K."/>
            <person name="Berube E."/>
            <person name="Boissinot M."/>
            <person name="Raymond F."/>
            <person name="Brodeur S."/>
            <person name="Corbeil J."/>
            <person name="Brightwell G."/>
            <person name="Broda D."/>
            <person name="Omar R.F."/>
            <person name="Bergeron M.G."/>
        </authorList>
    </citation>
    <scope>NUCLEOTIDE SEQUENCE [LARGE SCALE GENOMIC DNA]</scope>
    <source>
        <strain evidence="2 3">CCRI-22766</strain>
    </source>
</reference>
<keyword evidence="1" id="KW-0472">Membrane</keyword>
<dbReference type="NCBIfam" id="TIGR04092">
    <property type="entry name" value="LTA_DltD"/>
    <property type="match status" value="1"/>
</dbReference>
<keyword evidence="3" id="KW-1185">Reference proteome</keyword>
<accession>A0A371IUW0</accession>
<gene>
    <name evidence="2" type="primary">dltD</name>
    <name evidence="2" type="ORF">CHF27_004060</name>
</gene>
<keyword evidence="1" id="KW-1003">Cell membrane</keyword>